<accession>A0A1I0EQ91</accession>
<dbReference type="OrthoDB" id="1808939at2"/>
<gene>
    <name evidence="2" type="ORF">SAMN05421676_10543</name>
</gene>
<name>A0A1I0EQ91_9BACI</name>
<reference evidence="3" key="1">
    <citation type="submission" date="2016-10" db="EMBL/GenBank/DDBJ databases">
        <authorList>
            <person name="Varghese N."/>
            <person name="Submissions S."/>
        </authorList>
    </citation>
    <scope>NUCLEOTIDE SEQUENCE [LARGE SCALE GENOMIC DNA]</scope>
    <source>
        <strain evidence="3">CGMCC 1.3566</strain>
    </source>
</reference>
<feature type="transmembrane region" description="Helical" evidence="1">
    <location>
        <begin position="33"/>
        <end position="54"/>
    </location>
</feature>
<keyword evidence="1" id="KW-1133">Transmembrane helix</keyword>
<protein>
    <submittedName>
        <fullName evidence="2">Uncharacterized protein</fullName>
    </submittedName>
</protein>
<dbReference type="Proteomes" id="UP000199095">
    <property type="component" value="Unassembled WGS sequence"/>
</dbReference>
<dbReference type="AlphaFoldDB" id="A0A1I0EQ91"/>
<organism evidence="2 3">
    <name type="scientific">Salinibacillus kushneri</name>
    <dbReference type="NCBI Taxonomy" id="237682"/>
    <lineage>
        <taxon>Bacteria</taxon>
        <taxon>Bacillati</taxon>
        <taxon>Bacillota</taxon>
        <taxon>Bacilli</taxon>
        <taxon>Bacillales</taxon>
        <taxon>Bacillaceae</taxon>
        <taxon>Salinibacillus</taxon>
    </lineage>
</organism>
<keyword evidence="1" id="KW-0472">Membrane</keyword>
<dbReference type="EMBL" id="FOHJ01000005">
    <property type="protein sequence ID" value="SET47701.1"/>
    <property type="molecule type" value="Genomic_DNA"/>
</dbReference>
<keyword evidence="3" id="KW-1185">Reference proteome</keyword>
<keyword evidence="1" id="KW-0812">Transmembrane</keyword>
<evidence type="ECO:0000313" key="2">
    <source>
        <dbReference type="EMBL" id="SET47701.1"/>
    </source>
</evidence>
<feature type="transmembrane region" description="Helical" evidence="1">
    <location>
        <begin position="7"/>
        <end position="27"/>
    </location>
</feature>
<dbReference type="RefSeq" id="WP_093134207.1">
    <property type="nucleotide sequence ID" value="NZ_FOHJ01000005.1"/>
</dbReference>
<proteinExistence type="predicted"/>
<sequence length="60" mass="6998">MTSSERKWALVILVIVLSAYILPYTILTNEATWYGSFLLWTVLTLIIIGVNYFITRDWSK</sequence>
<dbReference type="STRING" id="237682.SAMN05421676_10543"/>
<evidence type="ECO:0000256" key="1">
    <source>
        <dbReference type="SAM" id="Phobius"/>
    </source>
</evidence>
<evidence type="ECO:0000313" key="3">
    <source>
        <dbReference type="Proteomes" id="UP000199095"/>
    </source>
</evidence>